<reference evidence="1 2" key="1">
    <citation type="submission" date="2018-12" db="EMBL/GenBank/DDBJ databases">
        <authorList>
            <consortium name="Pathogen Informatics"/>
        </authorList>
    </citation>
    <scope>NUCLEOTIDE SEQUENCE [LARGE SCALE GENOMIC DNA]</scope>
    <source>
        <strain evidence="1 2">NCTC11466</strain>
    </source>
</reference>
<dbReference type="AlphaFoldDB" id="A0A447V3R5"/>
<evidence type="ECO:0000313" key="2">
    <source>
        <dbReference type="Proteomes" id="UP000274122"/>
    </source>
</evidence>
<organism evidence="1 2">
    <name type="scientific">Cedecea lapagei</name>
    <dbReference type="NCBI Taxonomy" id="158823"/>
    <lineage>
        <taxon>Bacteria</taxon>
        <taxon>Pseudomonadati</taxon>
        <taxon>Pseudomonadota</taxon>
        <taxon>Gammaproteobacteria</taxon>
        <taxon>Enterobacterales</taxon>
        <taxon>Enterobacteriaceae</taxon>
        <taxon>Cedecea</taxon>
    </lineage>
</organism>
<evidence type="ECO:0000313" key="1">
    <source>
        <dbReference type="EMBL" id="VEB98565.1"/>
    </source>
</evidence>
<protein>
    <submittedName>
        <fullName evidence="1">Uncharacterized protein</fullName>
    </submittedName>
</protein>
<gene>
    <name evidence="1" type="ORF">NCTC11466_02736</name>
</gene>
<dbReference type="Proteomes" id="UP000274122">
    <property type="component" value="Chromosome"/>
</dbReference>
<dbReference type="KEGG" id="clap:NCTC11466_02736"/>
<name>A0A447V3R5_9ENTR</name>
<accession>A0A447V3R5</accession>
<keyword evidence="2" id="KW-1185">Reference proteome</keyword>
<dbReference type="EMBL" id="LR134201">
    <property type="protein sequence ID" value="VEB98565.1"/>
    <property type="molecule type" value="Genomic_DNA"/>
</dbReference>
<sequence>MFFQQKCSLYMCGKNACSILTGFIELLVIGFTQKILYGDYIIFRMKEGFSNNIY</sequence>
<proteinExistence type="predicted"/>